<dbReference type="RefSeq" id="WP_422863103.1">
    <property type="nucleotide sequence ID" value="NZ_JAMSKV010000002.1"/>
</dbReference>
<feature type="domain" description="OmpA-like" evidence="10">
    <location>
        <begin position="235"/>
        <end position="353"/>
    </location>
</feature>
<keyword evidence="12" id="KW-1185">Reference proteome</keyword>
<evidence type="ECO:0000256" key="6">
    <source>
        <dbReference type="ARBA" id="ARBA00023136"/>
    </source>
</evidence>
<evidence type="ECO:0000256" key="5">
    <source>
        <dbReference type="ARBA" id="ARBA00022989"/>
    </source>
</evidence>
<evidence type="ECO:0000256" key="4">
    <source>
        <dbReference type="ARBA" id="ARBA00022692"/>
    </source>
</evidence>
<keyword evidence="6 7" id="KW-0472">Membrane</keyword>
<dbReference type="InterPro" id="IPR006665">
    <property type="entry name" value="OmpA-like"/>
</dbReference>
<dbReference type="Gene3D" id="3.30.1330.60">
    <property type="entry name" value="OmpA-like domain"/>
    <property type="match status" value="1"/>
</dbReference>
<dbReference type="CDD" id="cd07185">
    <property type="entry name" value="OmpA_C-like"/>
    <property type="match status" value="1"/>
</dbReference>
<evidence type="ECO:0000259" key="10">
    <source>
        <dbReference type="PROSITE" id="PS51123"/>
    </source>
</evidence>
<keyword evidence="4 9" id="KW-0812">Transmembrane</keyword>
<evidence type="ECO:0000256" key="2">
    <source>
        <dbReference type="ARBA" id="ARBA00008914"/>
    </source>
</evidence>
<dbReference type="PROSITE" id="PS51123">
    <property type="entry name" value="OMPA_2"/>
    <property type="match status" value="1"/>
</dbReference>
<gene>
    <name evidence="11" type="ORF">NFI95_04265</name>
</gene>
<dbReference type="InterPro" id="IPR025713">
    <property type="entry name" value="MotB-like_N_dom"/>
</dbReference>
<dbReference type="InterPro" id="IPR050330">
    <property type="entry name" value="Bact_OuterMem_StrucFunc"/>
</dbReference>
<dbReference type="PANTHER" id="PTHR30329:SF21">
    <property type="entry name" value="LIPOPROTEIN YIAD-RELATED"/>
    <property type="match status" value="1"/>
</dbReference>
<protein>
    <submittedName>
        <fullName evidence="11">OmpA family protein</fullName>
    </submittedName>
</protein>
<evidence type="ECO:0000256" key="7">
    <source>
        <dbReference type="PROSITE-ProRule" id="PRU00473"/>
    </source>
</evidence>
<evidence type="ECO:0000256" key="3">
    <source>
        <dbReference type="ARBA" id="ARBA00022475"/>
    </source>
</evidence>
<name>A0ABT1W468_9PROT</name>
<dbReference type="InterPro" id="IPR036737">
    <property type="entry name" value="OmpA-like_sf"/>
</dbReference>
<comment type="caution">
    <text evidence="11">The sequence shown here is derived from an EMBL/GenBank/DDBJ whole genome shotgun (WGS) entry which is preliminary data.</text>
</comment>
<evidence type="ECO:0000313" key="11">
    <source>
        <dbReference type="EMBL" id="MCQ8277663.1"/>
    </source>
</evidence>
<evidence type="ECO:0000313" key="12">
    <source>
        <dbReference type="Proteomes" id="UP001524587"/>
    </source>
</evidence>
<keyword evidence="3" id="KW-1003">Cell membrane</keyword>
<comment type="subcellular location">
    <subcellularLocation>
        <location evidence="1">Cell membrane</location>
        <topology evidence="1">Single-pass membrane protein</topology>
    </subcellularLocation>
</comment>
<dbReference type="Pfam" id="PF00691">
    <property type="entry name" value="OmpA"/>
    <property type="match status" value="1"/>
</dbReference>
<feature type="transmembrane region" description="Helical" evidence="9">
    <location>
        <begin position="32"/>
        <end position="51"/>
    </location>
</feature>
<keyword evidence="5 9" id="KW-1133">Transmembrane helix</keyword>
<dbReference type="PANTHER" id="PTHR30329">
    <property type="entry name" value="STATOR ELEMENT OF FLAGELLAR MOTOR COMPLEX"/>
    <property type="match status" value="1"/>
</dbReference>
<evidence type="ECO:0000256" key="1">
    <source>
        <dbReference type="ARBA" id="ARBA00004162"/>
    </source>
</evidence>
<sequence>MAKRRGKGEGGTVVVKREEIIAGGHHGGAWKVAYADFVTAMMAFFLLMWLLNATTEQQRRGIAAYFSPLANVENGYSGTGLVPGGVTPLDNGTELTAKPDSAPKVMIIGAPARAPMPNSNADHMVPAPDNSQAADAPAILNGGGPVLTDPDASSDDSGEDGRGGAMSRTDPETPAEADSPEGQARKASGALADAAAREQRTLQNAAAALTRSIASDPSLAGSAGQMAIDVTREGLRIQIMDRDQQPMFARGGVALNERAVALLRKVAPFLARLPEPVSIGGYTDGAPWPPGPVTNWSLSSGRANAARDVLVSAGLPDGRITDVSGYADRHLLLPAQPMADANRRIVLTLHRLQALPPATAQSAAQAASIAPVDAAANAAGGN</sequence>
<evidence type="ECO:0000256" key="9">
    <source>
        <dbReference type="SAM" id="Phobius"/>
    </source>
</evidence>
<dbReference type="Proteomes" id="UP001524587">
    <property type="component" value="Unassembled WGS sequence"/>
</dbReference>
<dbReference type="Pfam" id="PF13677">
    <property type="entry name" value="MotB_plug"/>
    <property type="match status" value="1"/>
</dbReference>
<comment type="similarity">
    <text evidence="2">Belongs to the MotB family.</text>
</comment>
<proteinExistence type="inferred from homology"/>
<reference evidence="11 12" key="1">
    <citation type="submission" date="2022-06" db="EMBL/GenBank/DDBJ databases">
        <title>Endosaccharibacter gen. nov., sp. nov., endophytic bacteria isolated from sugarcane.</title>
        <authorList>
            <person name="Pitiwittayakul N."/>
            <person name="Yukphan P."/>
            <person name="Charoenyingcharoen P."/>
            <person name="Tanasupawat S."/>
        </authorList>
    </citation>
    <scope>NUCLEOTIDE SEQUENCE [LARGE SCALE GENOMIC DNA]</scope>
    <source>
        <strain evidence="11 12">KSS8</strain>
    </source>
</reference>
<feature type="region of interest" description="Disordered" evidence="8">
    <location>
        <begin position="112"/>
        <end position="197"/>
    </location>
</feature>
<accession>A0ABT1W468</accession>
<dbReference type="SUPFAM" id="SSF103088">
    <property type="entry name" value="OmpA-like"/>
    <property type="match status" value="1"/>
</dbReference>
<evidence type="ECO:0000256" key="8">
    <source>
        <dbReference type="SAM" id="MobiDB-lite"/>
    </source>
</evidence>
<dbReference type="EMBL" id="JAMSKV010000002">
    <property type="protein sequence ID" value="MCQ8277663.1"/>
    <property type="molecule type" value="Genomic_DNA"/>
</dbReference>
<organism evidence="11 12">
    <name type="scientific">Endosaccharibacter trunci</name>
    <dbReference type="NCBI Taxonomy" id="2812733"/>
    <lineage>
        <taxon>Bacteria</taxon>
        <taxon>Pseudomonadati</taxon>
        <taxon>Pseudomonadota</taxon>
        <taxon>Alphaproteobacteria</taxon>
        <taxon>Acetobacterales</taxon>
        <taxon>Acetobacteraceae</taxon>
        <taxon>Endosaccharibacter</taxon>
    </lineage>
</organism>